<keyword evidence="2" id="KW-0723">Serine/threonine-protein kinase</keyword>
<dbReference type="InterPro" id="IPR015943">
    <property type="entry name" value="WD40/YVTN_repeat-like_dom_sf"/>
</dbReference>
<dbReference type="EMBL" id="BAAANS010000011">
    <property type="protein sequence ID" value="GAA2093962.1"/>
    <property type="molecule type" value="Genomic_DNA"/>
</dbReference>
<evidence type="ECO:0000256" key="7">
    <source>
        <dbReference type="PROSITE-ProRule" id="PRU10141"/>
    </source>
</evidence>
<comment type="caution">
    <text evidence="9">The sequence shown here is derived from an EMBL/GenBank/DDBJ whole genome shotgun (WGS) entry which is preliminary data.</text>
</comment>
<evidence type="ECO:0000256" key="1">
    <source>
        <dbReference type="ARBA" id="ARBA00012513"/>
    </source>
</evidence>
<evidence type="ECO:0000256" key="2">
    <source>
        <dbReference type="ARBA" id="ARBA00022527"/>
    </source>
</evidence>
<dbReference type="PROSITE" id="PS50011">
    <property type="entry name" value="PROTEIN_KINASE_DOM"/>
    <property type="match status" value="1"/>
</dbReference>
<feature type="binding site" evidence="7">
    <location>
        <position position="42"/>
    </location>
    <ligand>
        <name>ATP</name>
        <dbReference type="ChEBI" id="CHEBI:30616"/>
    </ligand>
</feature>
<dbReference type="InterPro" id="IPR001680">
    <property type="entry name" value="WD40_rpt"/>
</dbReference>
<dbReference type="PANTHER" id="PTHR43289:SF6">
    <property type="entry name" value="SERINE_THREONINE-PROTEIN KINASE NEKL-3"/>
    <property type="match status" value="1"/>
</dbReference>
<dbReference type="InterPro" id="IPR008271">
    <property type="entry name" value="Ser/Thr_kinase_AS"/>
</dbReference>
<dbReference type="InterPro" id="IPR011047">
    <property type="entry name" value="Quinoprotein_ADH-like_sf"/>
</dbReference>
<dbReference type="InterPro" id="IPR000719">
    <property type="entry name" value="Prot_kinase_dom"/>
</dbReference>
<dbReference type="Gene3D" id="1.10.510.10">
    <property type="entry name" value="Transferase(Phosphotransferase) domain 1"/>
    <property type="match status" value="1"/>
</dbReference>
<dbReference type="EC" id="2.7.11.1" evidence="1"/>
<keyword evidence="3" id="KW-0808">Transferase</keyword>
<organism evidence="9 10">
    <name type="scientific">Kitasatospora saccharophila</name>
    <dbReference type="NCBI Taxonomy" id="407973"/>
    <lineage>
        <taxon>Bacteria</taxon>
        <taxon>Bacillati</taxon>
        <taxon>Actinomycetota</taxon>
        <taxon>Actinomycetes</taxon>
        <taxon>Kitasatosporales</taxon>
        <taxon>Streptomycetaceae</taxon>
        <taxon>Kitasatospora</taxon>
    </lineage>
</organism>
<accession>A0ABN2WJR0</accession>
<keyword evidence="5" id="KW-0418">Kinase</keyword>
<name>A0ABN2WJR0_9ACTN</name>
<dbReference type="InterPro" id="IPR017441">
    <property type="entry name" value="Protein_kinase_ATP_BS"/>
</dbReference>
<dbReference type="SUPFAM" id="SSF56112">
    <property type="entry name" value="Protein kinase-like (PK-like)"/>
    <property type="match status" value="1"/>
</dbReference>
<evidence type="ECO:0000313" key="9">
    <source>
        <dbReference type="EMBL" id="GAA2093962.1"/>
    </source>
</evidence>
<dbReference type="SMART" id="SM00320">
    <property type="entry name" value="WD40"/>
    <property type="match status" value="5"/>
</dbReference>
<dbReference type="Gene3D" id="2.130.10.10">
    <property type="entry name" value="YVTN repeat-like/Quinoprotein amine dehydrogenase"/>
    <property type="match status" value="2"/>
</dbReference>
<evidence type="ECO:0000313" key="10">
    <source>
        <dbReference type="Proteomes" id="UP001500897"/>
    </source>
</evidence>
<dbReference type="PROSITE" id="PS00107">
    <property type="entry name" value="PROTEIN_KINASE_ATP"/>
    <property type="match status" value="1"/>
</dbReference>
<sequence>MPETPEALIGGRYRLVEPIGQGGMGRVWRAHDELLDRRVAVKELLLPPGARDAERDELVQRVVREARAAARLRHPGIVSVFDVVQHRGAPAIVMEYLSGRSLAAEIGADGALDPERVVALGLTLLDALAEAHAKGVVHRDVKPDNVLLTEQGAVLTDFGIARSADATTALTATGVLIGTPAYLAPEQLEGKQATAATDLWALGATLWHAAAGRPPFAAPTLTALYVAILTQQPQPLPPGPAEPLAAVLAPLLAKDPQQRPSTAAAAERLRGLHRTHTATTLTAAPAPAPAPAPVPVPAPEPDPVRVTLLDPVAAGEPDASHGPFRPYHRFTVEAGSLVQGVSFSPDGGSVFAYGHGGVWRWEAATGRALVAPRLLGERRVGAAVLGPDGAMIATAGTGNAVRLWSTATGEPLEPSGRGGVARLWAGRRGPAALAFPGKTYVMAISPDGGLLVAGGEESARLWDLSSGRVVADLKRRPLVVRSVAFAPDGESLITNTSGGVHRWDRSGRLLGEWAAEHTPVVAQSLVFHPDGERLAVGVWNEGWYLCDPRTGEPEPGTVRGRRSFEFALAFSPDGRELVVGGDPVSEERTQVWELESGRCVAALHSNFRVKCAEQVAFSPDGRLLAVAGGSAVQLWRR</sequence>
<keyword evidence="10" id="KW-1185">Reference proteome</keyword>
<dbReference type="Gene3D" id="3.30.200.20">
    <property type="entry name" value="Phosphorylase Kinase, domain 1"/>
    <property type="match status" value="1"/>
</dbReference>
<dbReference type="Proteomes" id="UP001500897">
    <property type="component" value="Unassembled WGS sequence"/>
</dbReference>
<protein>
    <recommendedName>
        <fullName evidence="1">non-specific serine/threonine protein kinase</fullName>
        <ecNumber evidence="1">2.7.11.1</ecNumber>
    </recommendedName>
</protein>
<keyword evidence="6 7" id="KW-0067">ATP-binding</keyword>
<dbReference type="PROSITE" id="PS00108">
    <property type="entry name" value="PROTEIN_KINASE_ST"/>
    <property type="match status" value="1"/>
</dbReference>
<evidence type="ECO:0000256" key="6">
    <source>
        <dbReference type="ARBA" id="ARBA00022840"/>
    </source>
</evidence>
<evidence type="ECO:0000256" key="5">
    <source>
        <dbReference type="ARBA" id="ARBA00022777"/>
    </source>
</evidence>
<gene>
    <name evidence="9" type="ORF">GCM10009759_21050</name>
</gene>
<evidence type="ECO:0000256" key="3">
    <source>
        <dbReference type="ARBA" id="ARBA00022679"/>
    </source>
</evidence>
<evidence type="ECO:0000256" key="4">
    <source>
        <dbReference type="ARBA" id="ARBA00022741"/>
    </source>
</evidence>
<dbReference type="CDD" id="cd14014">
    <property type="entry name" value="STKc_PknB_like"/>
    <property type="match status" value="1"/>
</dbReference>
<dbReference type="Pfam" id="PF00069">
    <property type="entry name" value="Pkinase"/>
    <property type="match status" value="1"/>
</dbReference>
<proteinExistence type="predicted"/>
<reference evidence="9 10" key="1">
    <citation type="journal article" date="2019" name="Int. J. Syst. Evol. Microbiol.">
        <title>The Global Catalogue of Microorganisms (GCM) 10K type strain sequencing project: providing services to taxonomists for standard genome sequencing and annotation.</title>
        <authorList>
            <consortium name="The Broad Institute Genomics Platform"/>
            <consortium name="The Broad Institute Genome Sequencing Center for Infectious Disease"/>
            <person name="Wu L."/>
            <person name="Ma J."/>
        </authorList>
    </citation>
    <scope>NUCLEOTIDE SEQUENCE [LARGE SCALE GENOMIC DNA]</scope>
    <source>
        <strain evidence="9 10">JCM 14559</strain>
    </source>
</reference>
<keyword evidence="4 7" id="KW-0547">Nucleotide-binding</keyword>
<dbReference type="InterPro" id="IPR011009">
    <property type="entry name" value="Kinase-like_dom_sf"/>
</dbReference>
<dbReference type="SMART" id="SM00220">
    <property type="entry name" value="S_TKc"/>
    <property type="match status" value="1"/>
</dbReference>
<evidence type="ECO:0000259" key="8">
    <source>
        <dbReference type="PROSITE" id="PS50011"/>
    </source>
</evidence>
<dbReference type="SUPFAM" id="SSF50998">
    <property type="entry name" value="Quinoprotein alcohol dehydrogenase-like"/>
    <property type="match status" value="1"/>
</dbReference>
<dbReference type="PANTHER" id="PTHR43289">
    <property type="entry name" value="MITOGEN-ACTIVATED PROTEIN KINASE KINASE KINASE 20-RELATED"/>
    <property type="match status" value="1"/>
</dbReference>
<feature type="domain" description="Protein kinase" evidence="8">
    <location>
        <begin position="13"/>
        <end position="279"/>
    </location>
</feature>
<dbReference type="RefSeq" id="WP_344551690.1">
    <property type="nucleotide sequence ID" value="NZ_BAAANS010000011.1"/>
</dbReference>
<dbReference type="Pfam" id="PF00400">
    <property type="entry name" value="WD40"/>
    <property type="match status" value="2"/>
</dbReference>